<comment type="caution">
    <text evidence="2">The sequence shown here is derived from an EMBL/GenBank/DDBJ whole genome shotgun (WGS) entry which is preliminary data.</text>
</comment>
<organism evidence="2 3">
    <name type="scientific">Halodurantibacterium flavum</name>
    <dbReference type="NCBI Taxonomy" id="1382802"/>
    <lineage>
        <taxon>Bacteria</taxon>
        <taxon>Pseudomonadati</taxon>
        <taxon>Pseudomonadota</taxon>
        <taxon>Alphaproteobacteria</taxon>
        <taxon>Rhodobacterales</taxon>
        <taxon>Paracoccaceae</taxon>
        <taxon>Halodurantibacterium</taxon>
    </lineage>
</organism>
<name>A0ABW4S398_9RHOB</name>
<sequence length="176" mass="19947">MSRQSVLSLFLLLSTGSASAQELSYFQTLYDETSVATQALTIRLAPVDQDIRFSVTLRNNETGFERRHEFDASVPEMPTPFQFEQRRICDIHAILLTVDYPWRHHWPQVARILDTFAFRATDLAFIDVVEGALTDIALLDSSEIAAEDMAMQPSILVECISNESGSPFRFQLKTNN</sequence>
<evidence type="ECO:0000256" key="1">
    <source>
        <dbReference type="SAM" id="SignalP"/>
    </source>
</evidence>
<dbReference type="EMBL" id="JBHUGH010000005">
    <property type="protein sequence ID" value="MFD1912076.1"/>
    <property type="molecule type" value="Genomic_DNA"/>
</dbReference>
<proteinExistence type="predicted"/>
<dbReference type="RefSeq" id="WP_390260392.1">
    <property type="nucleotide sequence ID" value="NZ_JBHUGH010000005.1"/>
</dbReference>
<protein>
    <submittedName>
        <fullName evidence="2">Uncharacterized protein</fullName>
    </submittedName>
</protein>
<feature type="chain" id="PRO_5046008315" evidence="1">
    <location>
        <begin position="21"/>
        <end position="176"/>
    </location>
</feature>
<keyword evidence="3" id="KW-1185">Reference proteome</keyword>
<keyword evidence="1" id="KW-0732">Signal</keyword>
<dbReference type="Proteomes" id="UP001597353">
    <property type="component" value="Unassembled WGS sequence"/>
</dbReference>
<evidence type="ECO:0000313" key="3">
    <source>
        <dbReference type="Proteomes" id="UP001597353"/>
    </source>
</evidence>
<accession>A0ABW4S398</accession>
<feature type="signal peptide" evidence="1">
    <location>
        <begin position="1"/>
        <end position="20"/>
    </location>
</feature>
<gene>
    <name evidence="2" type="ORF">ACFSGJ_07595</name>
</gene>
<evidence type="ECO:0000313" key="2">
    <source>
        <dbReference type="EMBL" id="MFD1912076.1"/>
    </source>
</evidence>
<reference evidence="3" key="1">
    <citation type="journal article" date="2019" name="Int. J. Syst. Evol. Microbiol.">
        <title>The Global Catalogue of Microorganisms (GCM) 10K type strain sequencing project: providing services to taxonomists for standard genome sequencing and annotation.</title>
        <authorList>
            <consortium name="The Broad Institute Genomics Platform"/>
            <consortium name="The Broad Institute Genome Sequencing Center for Infectious Disease"/>
            <person name="Wu L."/>
            <person name="Ma J."/>
        </authorList>
    </citation>
    <scope>NUCLEOTIDE SEQUENCE [LARGE SCALE GENOMIC DNA]</scope>
    <source>
        <strain evidence="3">CGMCC 4.7242</strain>
    </source>
</reference>